<sequence>MLLCLLLGIRGGHPQLSFSLSSSLSLHSHSLTLSLFVYANGRCMLLLLFVLSSMINGSRLGAEKGGKKRETTKRVNE</sequence>
<dbReference type="EMBL" id="KV442022">
    <property type="protein sequence ID" value="OAQ33079.1"/>
    <property type="molecule type" value="Genomic_DNA"/>
</dbReference>
<dbReference type="Proteomes" id="UP000078512">
    <property type="component" value="Unassembled WGS sequence"/>
</dbReference>
<protein>
    <submittedName>
        <fullName evidence="1">Uncharacterized protein</fullName>
    </submittedName>
</protein>
<keyword evidence="2" id="KW-1185">Reference proteome</keyword>
<accession>A0A197K9J8</accession>
<organism evidence="1 2">
    <name type="scientific">Linnemannia elongata AG-77</name>
    <dbReference type="NCBI Taxonomy" id="1314771"/>
    <lineage>
        <taxon>Eukaryota</taxon>
        <taxon>Fungi</taxon>
        <taxon>Fungi incertae sedis</taxon>
        <taxon>Mucoromycota</taxon>
        <taxon>Mortierellomycotina</taxon>
        <taxon>Mortierellomycetes</taxon>
        <taxon>Mortierellales</taxon>
        <taxon>Mortierellaceae</taxon>
        <taxon>Linnemannia</taxon>
    </lineage>
</organism>
<gene>
    <name evidence="1" type="ORF">K457DRAFT_250615</name>
</gene>
<name>A0A197K9J8_9FUNG</name>
<dbReference type="AlphaFoldDB" id="A0A197K9J8"/>
<evidence type="ECO:0000313" key="1">
    <source>
        <dbReference type="EMBL" id="OAQ33079.1"/>
    </source>
</evidence>
<evidence type="ECO:0000313" key="2">
    <source>
        <dbReference type="Proteomes" id="UP000078512"/>
    </source>
</evidence>
<proteinExistence type="predicted"/>
<reference evidence="1 2" key="1">
    <citation type="submission" date="2016-05" db="EMBL/GenBank/DDBJ databases">
        <title>Genome sequencing reveals origins of a unique bacterial endosymbiosis in the earliest lineages of terrestrial Fungi.</title>
        <authorList>
            <consortium name="DOE Joint Genome Institute"/>
            <person name="Uehling J."/>
            <person name="Gryganskyi A."/>
            <person name="Hameed K."/>
            <person name="Tschaplinski T."/>
            <person name="Misztal P."/>
            <person name="Wu S."/>
            <person name="Desiro A."/>
            <person name="Vande Pol N."/>
            <person name="Du Z.-Y."/>
            <person name="Zienkiewicz A."/>
            <person name="Zienkiewicz K."/>
            <person name="Morin E."/>
            <person name="Tisserant E."/>
            <person name="Splivallo R."/>
            <person name="Hainaut M."/>
            <person name="Henrissat B."/>
            <person name="Ohm R."/>
            <person name="Kuo A."/>
            <person name="Yan J."/>
            <person name="Lipzen A."/>
            <person name="Nolan M."/>
            <person name="Labutti K."/>
            <person name="Barry K."/>
            <person name="Goldstein A."/>
            <person name="Labbe J."/>
            <person name="Schadt C."/>
            <person name="Tuskan G."/>
            <person name="Grigoriev I."/>
            <person name="Martin F."/>
            <person name="Vilgalys R."/>
            <person name="Bonito G."/>
        </authorList>
    </citation>
    <scope>NUCLEOTIDE SEQUENCE [LARGE SCALE GENOMIC DNA]</scope>
    <source>
        <strain evidence="1 2">AG-77</strain>
    </source>
</reference>